<dbReference type="Proteomes" id="UP000053825">
    <property type="component" value="Unassembled WGS sequence"/>
</dbReference>
<evidence type="ECO:0000313" key="1">
    <source>
        <dbReference type="EMBL" id="KOC67495.1"/>
    </source>
</evidence>
<reference evidence="1 2" key="1">
    <citation type="submission" date="2015-07" db="EMBL/GenBank/DDBJ databases">
        <title>The genome of Habropoda laboriosa.</title>
        <authorList>
            <person name="Pan H."/>
            <person name="Kapheim K."/>
        </authorList>
    </citation>
    <scope>NUCLEOTIDE SEQUENCE [LARGE SCALE GENOMIC DNA]</scope>
    <source>
        <strain evidence="1">0110345459</strain>
    </source>
</reference>
<dbReference type="EMBL" id="KQ414626">
    <property type="protein sequence ID" value="KOC67495.1"/>
    <property type="molecule type" value="Genomic_DNA"/>
</dbReference>
<evidence type="ECO:0000313" key="2">
    <source>
        <dbReference type="Proteomes" id="UP000053825"/>
    </source>
</evidence>
<accession>A0A0L7R9E1</accession>
<organism evidence="1 2">
    <name type="scientific">Habropoda laboriosa</name>
    <dbReference type="NCBI Taxonomy" id="597456"/>
    <lineage>
        <taxon>Eukaryota</taxon>
        <taxon>Metazoa</taxon>
        <taxon>Ecdysozoa</taxon>
        <taxon>Arthropoda</taxon>
        <taxon>Hexapoda</taxon>
        <taxon>Insecta</taxon>
        <taxon>Pterygota</taxon>
        <taxon>Neoptera</taxon>
        <taxon>Endopterygota</taxon>
        <taxon>Hymenoptera</taxon>
        <taxon>Apocrita</taxon>
        <taxon>Aculeata</taxon>
        <taxon>Apoidea</taxon>
        <taxon>Anthophila</taxon>
        <taxon>Apidae</taxon>
        <taxon>Habropoda</taxon>
    </lineage>
</organism>
<keyword evidence="2" id="KW-1185">Reference proteome</keyword>
<sequence>MAIVGAVSEMSATRFSVWFGAVLFVTTTLVHSQITWTPIYLGQFSEYLFFAFDLSNRLHQDTWPLWKLKRTDGISFFLFSSD</sequence>
<dbReference type="STRING" id="597456.A0A0L7R9E1"/>
<dbReference type="AlphaFoldDB" id="A0A0L7R9E1"/>
<gene>
    <name evidence="1" type="ORF">WH47_10947</name>
</gene>
<name>A0A0L7R9E1_9HYME</name>
<protein>
    <submittedName>
        <fullName evidence="1">Uncharacterized protein</fullName>
    </submittedName>
</protein>
<proteinExistence type="predicted"/>